<dbReference type="Gene3D" id="1.20.82.10">
    <property type="entry name" value="ADP Ribosyl Cyclase, Chain A, domain 1"/>
    <property type="match status" value="1"/>
</dbReference>
<keyword evidence="4" id="KW-0520">NAD</keyword>
<dbReference type="STRING" id="307972.A0A2G8LBS8"/>
<gene>
    <name evidence="6" type="ORF">BSL78_05336</name>
</gene>
<dbReference type="Proteomes" id="UP000230750">
    <property type="component" value="Unassembled WGS sequence"/>
</dbReference>
<dbReference type="InterPro" id="IPR003193">
    <property type="entry name" value="ADP-ribosyl_cyclase"/>
</dbReference>
<dbReference type="PANTHER" id="PTHR10912">
    <property type="entry name" value="ADP-RIBOSYL CYCLASE"/>
    <property type="match status" value="1"/>
</dbReference>
<comment type="caution">
    <text evidence="6">The sequence shown here is derived from an EMBL/GenBank/DDBJ whole genome shotgun (WGS) entry which is preliminary data.</text>
</comment>
<evidence type="ECO:0000256" key="1">
    <source>
        <dbReference type="ARBA" id="ARBA00005406"/>
    </source>
</evidence>
<evidence type="ECO:0000313" key="7">
    <source>
        <dbReference type="Proteomes" id="UP000230750"/>
    </source>
</evidence>
<dbReference type="OrthoDB" id="9944984at2759"/>
<keyword evidence="3" id="KW-0378">Hydrolase</keyword>
<dbReference type="AlphaFoldDB" id="A0A2G8LBS8"/>
<evidence type="ECO:0000256" key="4">
    <source>
        <dbReference type="ARBA" id="ARBA00023027"/>
    </source>
</evidence>
<keyword evidence="7" id="KW-1185">Reference proteome</keyword>
<evidence type="ECO:0000313" key="6">
    <source>
        <dbReference type="EMBL" id="PIK57728.1"/>
    </source>
</evidence>
<sequence>MELFSVAWLGKEPCDVEPNDYKDFVESASITIPKDMSNFWDGWDIYDTVRSYSREGQRTWTLDYTLIGYLINGFYFCGDGKGGVNTESCPDDGECGFAVGAVDAFWAEASKHFSISAEGLSRVFFNSSRPGGPFQTEESFFSEFELCNLTPEKISLMDIYVLTDVRQSPQHDCDSVSINNLKSILDSKSIPYNCWDNPRDVFHQLCIDYDDHEDCTFLNDDGAVHKQSFFLITCIAFIVLQFTTKDTS</sequence>
<protein>
    <submittedName>
        <fullName evidence="6">Putative ADP-ribosyl cyclase isoform X1</fullName>
    </submittedName>
</protein>
<evidence type="ECO:0000256" key="3">
    <source>
        <dbReference type="ARBA" id="ARBA00022801"/>
    </source>
</evidence>
<dbReference type="EMBL" id="MRZV01000133">
    <property type="protein sequence ID" value="PIK57728.1"/>
    <property type="molecule type" value="Genomic_DNA"/>
</dbReference>
<accession>A0A2G8LBS8</accession>
<dbReference type="GO" id="GO:0061809">
    <property type="term" value="F:NAD+ nucleosidase activity, cyclic ADP-ribose generating"/>
    <property type="evidence" value="ECO:0007669"/>
    <property type="project" value="InterPro"/>
</dbReference>
<keyword evidence="2" id="KW-0808">Transferase</keyword>
<comment type="similarity">
    <text evidence="1">Belongs to the ADP-ribosyl cyclase family.</text>
</comment>
<evidence type="ECO:0000256" key="2">
    <source>
        <dbReference type="ARBA" id="ARBA00022679"/>
    </source>
</evidence>
<organism evidence="6 7">
    <name type="scientific">Stichopus japonicus</name>
    <name type="common">Sea cucumber</name>
    <dbReference type="NCBI Taxonomy" id="307972"/>
    <lineage>
        <taxon>Eukaryota</taxon>
        <taxon>Metazoa</taxon>
        <taxon>Echinodermata</taxon>
        <taxon>Eleutherozoa</taxon>
        <taxon>Echinozoa</taxon>
        <taxon>Holothuroidea</taxon>
        <taxon>Aspidochirotacea</taxon>
        <taxon>Aspidochirotida</taxon>
        <taxon>Stichopodidae</taxon>
        <taxon>Apostichopus</taxon>
    </lineage>
</organism>
<keyword evidence="5" id="KW-1015">Disulfide bond</keyword>
<reference evidence="6 7" key="1">
    <citation type="journal article" date="2017" name="PLoS Biol.">
        <title>The sea cucumber genome provides insights into morphological evolution and visceral regeneration.</title>
        <authorList>
            <person name="Zhang X."/>
            <person name="Sun L."/>
            <person name="Yuan J."/>
            <person name="Sun Y."/>
            <person name="Gao Y."/>
            <person name="Zhang L."/>
            <person name="Li S."/>
            <person name="Dai H."/>
            <person name="Hamel J.F."/>
            <person name="Liu C."/>
            <person name="Yu Y."/>
            <person name="Liu S."/>
            <person name="Lin W."/>
            <person name="Guo K."/>
            <person name="Jin S."/>
            <person name="Xu P."/>
            <person name="Storey K.B."/>
            <person name="Huan P."/>
            <person name="Zhang T."/>
            <person name="Zhou Y."/>
            <person name="Zhang J."/>
            <person name="Lin C."/>
            <person name="Li X."/>
            <person name="Xing L."/>
            <person name="Huo D."/>
            <person name="Sun M."/>
            <person name="Wang L."/>
            <person name="Mercier A."/>
            <person name="Li F."/>
            <person name="Yang H."/>
            <person name="Xiang J."/>
        </authorList>
    </citation>
    <scope>NUCLEOTIDE SEQUENCE [LARGE SCALE GENOMIC DNA]</scope>
    <source>
        <strain evidence="6">Shaxun</strain>
        <tissue evidence="6">Muscle</tissue>
    </source>
</reference>
<dbReference type="SUPFAM" id="SSF52309">
    <property type="entry name" value="N-(deoxy)ribosyltransferase-like"/>
    <property type="match status" value="1"/>
</dbReference>
<dbReference type="GO" id="GO:0016740">
    <property type="term" value="F:transferase activity"/>
    <property type="evidence" value="ECO:0007669"/>
    <property type="project" value="UniProtKB-KW"/>
</dbReference>
<name>A0A2G8LBS8_STIJA</name>
<dbReference type="PANTHER" id="PTHR10912:SF7">
    <property type="entry name" value="ADP-RIBOSYL CYCLASE_CYCLIC ADP-RIBOSE HYDROLASE"/>
    <property type="match status" value="1"/>
</dbReference>
<evidence type="ECO:0000256" key="5">
    <source>
        <dbReference type="ARBA" id="ARBA00023157"/>
    </source>
</evidence>
<dbReference type="GO" id="GO:0005886">
    <property type="term" value="C:plasma membrane"/>
    <property type="evidence" value="ECO:0007669"/>
    <property type="project" value="TreeGrafter"/>
</dbReference>
<dbReference type="GO" id="GO:0016849">
    <property type="term" value="F:phosphorus-oxygen lyase activity"/>
    <property type="evidence" value="ECO:0007669"/>
    <property type="project" value="TreeGrafter"/>
</dbReference>
<dbReference type="Gene3D" id="3.40.50.720">
    <property type="entry name" value="NAD(P)-binding Rossmann-like Domain"/>
    <property type="match status" value="1"/>
</dbReference>
<proteinExistence type="inferred from homology"/>
<dbReference type="Pfam" id="PF02267">
    <property type="entry name" value="Rib_hydrolayse"/>
    <property type="match status" value="1"/>
</dbReference>